<keyword evidence="1" id="KW-0472">Membrane</keyword>
<dbReference type="EMBL" id="GBRH01276127">
    <property type="protein sequence ID" value="JAD21768.1"/>
    <property type="molecule type" value="Transcribed_RNA"/>
</dbReference>
<keyword evidence="1" id="KW-0812">Transmembrane</keyword>
<name>A0A0A8Y919_ARUDO</name>
<accession>A0A0A8Y919</accession>
<sequence length="90" mass="10131">MCLMSPLGSQVVFGSPSHVHRASFSSLVCCIFSFVFSPIVWASFVTCLETVPYGSINFETMTSVRIIFMFHDLPKEAFPILFPNDCQTRE</sequence>
<feature type="transmembrane region" description="Helical" evidence="1">
    <location>
        <begin position="24"/>
        <end position="48"/>
    </location>
</feature>
<proteinExistence type="predicted"/>
<keyword evidence="1" id="KW-1133">Transmembrane helix</keyword>
<evidence type="ECO:0000256" key="1">
    <source>
        <dbReference type="SAM" id="Phobius"/>
    </source>
</evidence>
<reference evidence="2" key="1">
    <citation type="submission" date="2014-09" db="EMBL/GenBank/DDBJ databases">
        <authorList>
            <person name="Magalhaes I.L.F."/>
            <person name="Oliveira U."/>
            <person name="Santos F.R."/>
            <person name="Vidigal T.H.D.A."/>
            <person name="Brescovit A.D."/>
            <person name="Santos A.J."/>
        </authorList>
    </citation>
    <scope>NUCLEOTIDE SEQUENCE</scope>
    <source>
        <tissue evidence="2">Shoot tissue taken approximately 20 cm above the soil surface</tissue>
    </source>
</reference>
<protein>
    <submittedName>
        <fullName evidence="2">Uncharacterized protein</fullName>
    </submittedName>
</protein>
<reference evidence="2" key="2">
    <citation type="journal article" date="2015" name="Data Brief">
        <title>Shoot transcriptome of the giant reed, Arundo donax.</title>
        <authorList>
            <person name="Barrero R.A."/>
            <person name="Guerrero F.D."/>
            <person name="Moolhuijzen P."/>
            <person name="Goolsby J.A."/>
            <person name="Tidwell J."/>
            <person name="Bellgard S.E."/>
            <person name="Bellgard M.I."/>
        </authorList>
    </citation>
    <scope>NUCLEOTIDE SEQUENCE</scope>
    <source>
        <tissue evidence="2">Shoot tissue taken approximately 20 cm above the soil surface</tissue>
    </source>
</reference>
<dbReference type="AlphaFoldDB" id="A0A0A8Y919"/>
<evidence type="ECO:0000313" key="2">
    <source>
        <dbReference type="EMBL" id="JAD21768.1"/>
    </source>
</evidence>
<organism evidence="2">
    <name type="scientific">Arundo donax</name>
    <name type="common">Giant reed</name>
    <name type="synonym">Donax arundinaceus</name>
    <dbReference type="NCBI Taxonomy" id="35708"/>
    <lineage>
        <taxon>Eukaryota</taxon>
        <taxon>Viridiplantae</taxon>
        <taxon>Streptophyta</taxon>
        <taxon>Embryophyta</taxon>
        <taxon>Tracheophyta</taxon>
        <taxon>Spermatophyta</taxon>
        <taxon>Magnoliopsida</taxon>
        <taxon>Liliopsida</taxon>
        <taxon>Poales</taxon>
        <taxon>Poaceae</taxon>
        <taxon>PACMAD clade</taxon>
        <taxon>Arundinoideae</taxon>
        <taxon>Arundineae</taxon>
        <taxon>Arundo</taxon>
    </lineage>
</organism>